<evidence type="ECO:0000313" key="4">
    <source>
        <dbReference type="Proteomes" id="UP000003947"/>
    </source>
</evidence>
<keyword evidence="4" id="KW-1185">Reference proteome</keyword>
<dbReference type="OrthoDB" id="23936at2"/>
<dbReference type="Proteomes" id="UP000003947">
    <property type="component" value="Unassembled WGS sequence"/>
</dbReference>
<keyword evidence="1" id="KW-0574">Periplasm</keyword>
<feature type="chain" id="PRO_5003698549" evidence="2">
    <location>
        <begin position="22"/>
        <end position="424"/>
    </location>
</feature>
<evidence type="ECO:0000313" key="3">
    <source>
        <dbReference type="EMBL" id="EIM28672.1"/>
    </source>
</evidence>
<organism evidence="3 4">
    <name type="scientific">Microvirga lotononidis</name>
    <dbReference type="NCBI Taxonomy" id="864069"/>
    <lineage>
        <taxon>Bacteria</taxon>
        <taxon>Pseudomonadati</taxon>
        <taxon>Pseudomonadota</taxon>
        <taxon>Alphaproteobacteria</taxon>
        <taxon>Hyphomicrobiales</taxon>
        <taxon>Methylobacteriaceae</taxon>
        <taxon>Microvirga</taxon>
    </lineage>
</organism>
<keyword evidence="3" id="KW-0762">Sugar transport</keyword>
<dbReference type="AlphaFoldDB" id="I4YXI0"/>
<accession>I4YXI0</accession>
<dbReference type="PATRIC" id="fig|864069.3.peg.2517"/>
<keyword evidence="3" id="KW-0813">Transport</keyword>
<protein>
    <submittedName>
        <fullName evidence="3">ABC-type sugar transport system, periplasmic component</fullName>
    </submittedName>
</protein>
<gene>
    <name evidence="3" type="ORF">MicloDRAFT_00023150</name>
</gene>
<dbReference type="Gene3D" id="3.40.190.10">
    <property type="entry name" value="Periplasmic binding protein-like II"/>
    <property type="match status" value="1"/>
</dbReference>
<dbReference type="HOGENOM" id="CLU_052600_0_0_5"/>
<reference evidence="3 4" key="1">
    <citation type="submission" date="2012-02" db="EMBL/GenBank/DDBJ databases">
        <title>Improved High-Quality Draft sequence of Microvirga sp. WSM3557.</title>
        <authorList>
            <consortium name="US DOE Joint Genome Institute"/>
            <person name="Lucas S."/>
            <person name="Han J."/>
            <person name="Lapidus A."/>
            <person name="Cheng J.-F."/>
            <person name="Goodwin L."/>
            <person name="Pitluck S."/>
            <person name="Peters L."/>
            <person name="Zhang X."/>
            <person name="Detter J.C."/>
            <person name="Han C."/>
            <person name="Tapia R."/>
            <person name="Land M."/>
            <person name="Hauser L."/>
            <person name="Kyrpides N."/>
            <person name="Ivanova N."/>
            <person name="Pagani I."/>
            <person name="Brau L."/>
            <person name="Yates R."/>
            <person name="O'Hara G."/>
            <person name="Rui T."/>
            <person name="Howieson J."/>
            <person name="Reeve W."/>
            <person name="Woyke T."/>
        </authorList>
    </citation>
    <scope>NUCLEOTIDE SEQUENCE [LARGE SCALE GENOMIC DNA]</scope>
    <source>
        <strain evidence="3 4">WSM3557</strain>
    </source>
</reference>
<dbReference type="STRING" id="864069.MicloDRAFT_00023150"/>
<feature type="signal peptide" evidence="2">
    <location>
        <begin position="1"/>
        <end position="21"/>
    </location>
</feature>
<dbReference type="EMBL" id="JH660642">
    <property type="protein sequence ID" value="EIM28672.1"/>
    <property type="molecule type" value="Genomic_DNA"/>
</dbReference>
<name>I4YXI0_9HYPH</name>
<dbReference type="RefSeq" id="WP_009491298.1">
    <property type="nucleotide sequence ID" value="NZ_CP141048.1"/>
</dbReference>
<dbReference type="SUPFAM" id="SSF53850">
    <property type="entry name" value="Periplasmic binding protein-like II"/>
    <property type="match status" value="1"/>
</dbReference>
<evidence type="ECO:0000256" key="2">
    <source>
        <dbReference type="SAM" id="SignalP"/>
    </source>
</evidence>
<dbReference type="Pfam" id="PF13416">
    <property type="entry name" value="SBP_bac_8"/>
    <property type="match status" value="1"/>
</dbReference>
<keyword evidence="2" id="KW-0732">Signal</keyword>
<dbReference type="eggNOG" id="COG1653">
    <property type="taxonomic scope" value="Bacteria"/>
</dbReference>
<evidence type="ECO:0000256" key="1">
    <source>
        <dbReference type="ARBA" id="ARBA00022764"/>
    </source>
</evidence>
<sequence precursor="true">MKTVLASAFIASIAISGTVKAQDVVFLSTQFRPVEEAQKVRSVLLKNAPHKVDFVGEDDSLMVTRAIAEKEGKKVSVALYGALHGQMAPMVAAGVMKPVDDIIGKLDGVQFDKALIDLGKFGTDKQYFVPWMQATFIMVAHKDALKQLPPGADLSKLTYTQLIEWGRNLEKATGKKQIGLPAGPKGLLHRFLQGYTLPAYSGSALKKWRSPDAQKMWADLKALWSVTNPASTNYGFMNEPLMAGDVMVAWDHVARLLPALSDMPTDFVAFPAPAGPKGRAFMPVLAGFSLPEGGPAAEKAVDVMRHLLSPKIQAATLVETGFFPVVKMDLPSDLPAGVRNAAGAITAMQGSADALPALIPAGLGSKNGEFNKVFFDTFTQIVVQNQDISKVLDDSIKILNSIVAETKAPCWAPDPAGSAPCMLD</sequence>
<proteinExistence type="predicted"/>
<dbReference type="InterPro" id="IPR006059">
    <property type="entry name" value="SBP"/>
</dbReference>